<reference evidence="17 18" key="1">
    <citation type="submission" date="2019-05" db="EMBL/GenBank/DDBJ databases">
        <title>Mikania micrantha, genome provides insights into the molecular mechanism of rapid growth.</title>
        <authorList>
            <person name="Liu B."/>
        </authorList>
    </citation>
    <scope>NUCLEOTIDE SEQUENCE [LARGE SCALE GENOMIC DNA]</scope>
    <source>
        <strain evidence="17">NLD-2019</strain>
        <tissue evidence="17">Leaf</tissue>
    </source>
</reference>
<evidence type="ECO:0000256" key="2">
    <source>
        <dbReference type="ARBA" id="ARBA00022527"/>
    </source>
</evidence>
<dbReference type="InterPro" id="IPR045874">
    <property type="entry name" value="LRK10/LRL21-25-like"/>
</dbReference>
<organism evidence="17 18">
    <name type="scientific">Mikania micrantha</name>
    <name type="common">bitter vine</name>
    <dbReference type="NCBI Taxonomy" id="192012"/>
    <lineage>
        <taxon>Eukaryota</taxon>
        <taxon>Viridiplantae</taxon>
        <taxon>Streptophyta</taxon>
        <taxon>Embryophyta</taxon>
        <taxon>Tracheophyta</taxon>
        <taxon>Spermatophyta</taxon>
        <taxon>Magnoliopsida</taxon>
        <taxon>eudicotyledons</taxon>
        <taxon>Gunneridae</taxon>
        <taxon>Pentapetalae</taxon>
        <taxon>asterids</taxon>
        <taxon>campanulids</taxon>
        <taxon>Asterales</taxon>
        <taxon>Asteraceae</taxon>
        <taxon>Asteroideae</taxon>
        <taxon>Heliantheae alliance</taxon>
        <taxon>Eupatorieae</taxon>
        <taxon>Mikania</taxon>
    </lineage>
</organism>
<dbReference type="Gene3D" id="3.30.200.20">
    <property type="entry name" value="Phosphorylase Kinase, domain 1"/>
    <property type="match status" value="1"/>
</dbReference>
<evidence type="ECO:0000259" key="16">
    <source>
        <dbReference type="PROSITE" id="PS50011"/>
    </source>
</evidence>
<dbReference type="CDD" id="cd14066">
    <property type="entry name" value="STKc_IRAK"/>
    <property type="match status" value="1"/>
</dbReference>
<dbReference type="PROSITE" id="PS50011">
    <property type="entry name" value="PROTEIN_KINASE_DOM"/>
    <property type="match status" value="1"/>
</dbReference>
<dbReference type="Pfam" id="PF00069">
    <property type="entry name" value="Pkinase"/>
    <property type="match status" value="1"/>
</dbReference>
<feature type="signal peptide" evidence="15">
    <location>
        <begin position="1"/>
        <end position="21"/>
    </location>
</feature>
<dbReference type="FunFam" id="3.30.200.20:FF:000178">
    <property type="entry name" value="serine/threonine-protein kinase PBS1-like"/>
    <property type="match status" value="1"/>
</dbReference>
<evidence type="ECO:0000256" key="3">
    <source>
        <dbReference type="ARBA" id="ARBA00022679"/>
    </source>
</evidence>
<feature type="transmembrane region" description="Helical" evidence="14">
    <location>
        <begin position="252"/>
        <end position="276"/>
    </location>
</feature>
<dbReference type="Proteomes" id="UP000326396">
    <property type="component" value="Linkage Group LG1"/>
</dbReference>
<dbReference type="PROSITE" id="PS00108">
    <property type="entry name" value="PROTEIN_KINASE_ST"/>
    <property type="match status" value="1"/>
</dbReference>
<dbReference type="GO" id="GO:0005524">
    <property type="term" value="F:ATP binding"/>
    <property type="evidence" value="ECO:0007669"/>
    <property type="project" value="UniProtKB-UniRule"/>
</dbReference>
<dbReference type="SMART" id="SM00220">
    <property type="entry name" value="S_TKc"/>
    <property type="match status" value="1"/>
</dbReference>
<feature type="chain" id="PRO_5024450482" description="Protein kinase domain-containing protein" evidence="15">
    <location>
        <begin position="22"/>
        <end position="630"/>
    </location>
</feature>
<keyword evidence="8 12" id="KW-0067">ATP-binding</keyword>
<evidence type="ECO:0000256" key="6">
    <source>
        <dbReference type="ARBA" id="ARBA00022741"/>
    </source>
</evidence>
<dbReference type="InterPro" id="IPR008271">
    <property type="entry name" value="Ser/Thr_kinase_AS"/>
</dbReference>
<dbReference type="GO" id="GO:0004674">
    <property type="term" value="F:protein serine/threonine kinase activity"/>
    <property type="evidence" value="ECO:0007669"/>
    <property type="project" value="UniProtKB-KW"/>
</dbReference>
<dbReference type="PROSITE" id="PS00107">
    <property type="entry name" value="PROTEIN_KINASE_ATP"/>
    <property type="match status" value="1"/>
</dbReference>
<dbReference type="Gene3D" id="1.10.510.10">
    <property type="entry name" value="Transferase(Phosphotransferase) domain 1"/>
    <property type="match status" value="1"/>
</dbReference>
<keyword evidence="3" id="KW-0808">Transferase</keyword>
<accession>A0A5N6Q438</accession>
<feature type="region of interest" description="Disordered" evidence="13">
    <location>
        <begin position="605"/>
        <end position="630"/>
    </location>
</feature>
<evidence type="ECO:0000256" key="9">
    <source>
        <dbReference type="ARBA" id="ARBA00022989"/>
    </source>
</evidence>
<dbReference type="InterPro" id="IPR011009">
    <property type="entry name" value="Kinase-like_dom_sf"/>
</dbReference>
<evidence type="ECO:0000256" key="13">
    <source>
        <dbReference type="SAM" id="MobiDB-lite"/>
    </source>
</evidence>
<dbReference type="FunFam" id="1.10.510.10:FF:000590">
    <property type="entry name" value="PR5-like receptor kinase"/>
    <property type="match status" value="1"/>
</dbReference>
<dbReference type="InterPro" id="IPR000719">
    <property type="entry name" value="Prot_kinase_dom"/>
</dbReference>
<evidence type="ECO:0000313" key="18">
    <source>
        <dbReference type="Proteomes" id="UP000326396"/>
    </source>
</evidence>
<evidence type="ECO:0000256" key="10">
    <source>
        <dbReference type="ARBA" id="ARBA00023136"/>
    </source>
</evidence>
<dbReference type="InterPro" id="IPR017441">
    <property type="entry name" value="Protein_kinase_ATP_BS"/>
</dbReference>
<evidence type="ECO:0000313" key="17">
    <source>
        <dbReference type="EMBL" id="KAD7478826.1"/>
    </source>
</evidence>
<comment type="subcellular location">
    <subcellularLocation>
        <location evidence="1">Membrane</location>
        <topology evidence="1">Single-pass type I membrane protein</topology>
    </subcellularLocation>
</comment>
<evidence type="ECO:0000256" key="7">
    <source>
        <dbReference type="ARBA" id="ARBA00022777"/>
    </source>
</evidence>
<evidence type="ECO:0000256" key="11">
    <source>
        <dbReference type="ARBA" id="ARBA00023180"/>
    </source>
</evidence>
<keyword evidence="4 14" id="KW-0812">Transmembrane</keyword>
<keyword evidence="11" id="KW-0325">Glycoprotein</keyword>
<keyword evidence="9 14" id="KW-1133">Transmembrane helix</keyword>
<name>A0A5N6Q438_9ASTR</name>
<dbReference type="EMBL" id="SZYD01000001">
    <property type="protein sequence ID" value="KAD7478826.1"/>
    <property type="molecule type" value="Genomic_DNA"/>
</dbReference>
<evidence type="ECO:0000256" key="15">
    <source>
        <dbReference type="SAM" id="SignalP"/>
    </source>
</evidence>
<keyword evidence="6 12" id="KW-0547">Nucleotide-binding</keyword>
<evidence type="ECO:0000256" key="12">
    <source>
        <dbReference type="PROSITE-ProRule" id="PRU10141"/>
    </source>
</evidence>
<protein>
    <recommendedName>
        <fullName evidence="16">Protein kinase domain-containing protein</fullName>
    </recommendedName>
</protein>
<comment type="caution">
    <text evidence="17">The sequence shown here is derived from an EMBL/GenBank/DDBJ whole genome shotgun (WGS) entry which is preliminary data.</text>
</comment>
<keyword evidence="5 15" id="KW-0732">Signal</keyword>
<evidence type="ECO:0000256" key="8">
    <source>
        <dbReference type="ARBA" id="ARBA00022840"/>
    </source>
</evidence>
<feature type="domain" description="Protein kinase" evidence="16">
    <location>
        <begin position="317"/>
        <end position="606"/>
    </location>
</feature>
<dbReference type="SUPFAM" id="SSF56112">
    <property type="entry name" value="Protein kinase-like (PK-like)"/>
    <property type="match status" value="1"/>
</dbReference>
<dbReference type="OrthoDB" id="4062651at2759"/>
<keyword evidence="7" id="KW-0418">Kinase</keyword>
<keyword evidence="10 14" id="KW-0472">Membrane</keyword>
<keyword evidence="2" id="KW-0723">Serine/threonine-protein kinase</keyword>
<gene>
    <name evidence="17" type="ORF">E3N88_01962</name>
</gene>
<sequence length="630" mass="70856">MILAFFFVSLFLSCLPILPFATDTNISRPNCPESFSCPTLTPFKYPFFNVTDTRCGLIKVSCTSKGGEIQLGGGSYEIVGKPDSDYRSSDTLIIRNTTLEQLVNNKSCEALMNDLTAESPHPLLYSISISSFIALFKCTKNSTSTRQTDAYFGPSDYKRYNTCNDYNFYYNYLNGTVPSDLPHTCQVVKLPAILPNTQGFDENNIFSLISYYSNILFNLSSTCKDCYKNGHRCDTKNGFAQCSDVIEEKHGWTWFKILGVLGVGCVAILIIIFLYLKRKAGRSKKAKYNIKVEMFLKNHEFIAPKRYSYSEVVKMTNSFKVKLGQGGFGSVYKGVLKNQSLVAVKVLSEVKGDGQDFINEVASVGRTSHVNIVSLVGFCLEGRQRALIYEFMPNGSLERFIYARGSSSSSQLAWEKLHEIAIGIARGLEYLHRGCNTRILHFDIKPHNILLDKDFFPKISDFGLAKLFHEKESKISMSHMRGTPGYIAPELFSRNFGEVSHKSDVYSYGMMILEMVGGRKKIEVEVDHTSDIYFPHWIYKKVELHEGQLGLHGIVSDEQNRIVRKMIIVGLWCIQTNPLSRPRITKVLEMLEGDLASLEIPPKPYISSPSRSPPGSPSTNISHPYCSSSM</sequence>
<dbReference type="GO" id="GO:0016020">
    <property type="term" value="C:membrane"/>
    <property type="evidence" value="ECO:0007669"/>
    <property type="project" value="UniProtKB-SubCell"/>
</dbReference>
<proteinExistence type="predicted"/>
<dbReference type="AlphaFoldDB" id="A0A5N6Q438"/>
<evidence type="ECO:0000256" key="1">
    <source>
        <dbReference type="ARBA" id="ARBA00004479"/>
    </source>
</evidence>
<feature type="compositionally biased region" description="Polar residues" evidence="13">
    <location>
        <begin position="619"/>
        <end position="630"/>
    </location>
</feature>
<evidence type="ECO:0000256" key="14">
    <source>
        <dbReference type="SAM" id="Phobius"/>
    </source>
</evidence>
<evidence type="ECO:0000256" key="4">
    <source>
        <dbReference type="ARBA" id="ARBA00022692"/>
    </source>
</evidence>
<dbReference type="PANTHER" id="PTHR27009">
    <property type="entry name" value="RUST RESISTANCE KINASE LR10-RELATED"/>
    <property type="match status" value="1"/>
</dbReference>
<evidence type="ECO:0000256" key="5">
    <source>
        <dbReference type="ARBA" id="ARBA00022729"/>
    </source>
</evidence>
<feature type="binding site" evidence="12">
    <location>
        <position position="345"/>
    </location>
    <ligand>
        <name>ATP</name>
        <dbReference type="ChEBI" id="CHEBI:30616"/>
    </ligand>
</feature>
<keyword evidence="18" id="KW-1185">Reference proteome</keyword>